<name>A0ABX5FGL6_9BURK</name>
<keyword evidence="1" id="KW-1133">Transmembrane helix</keyword>
<evidence type="ECO:0000313" key="2">
    <source>
        <dbReference type="EMBL" id="PSB92322.1"/>
    </source>
</evidence>
<feature type="transmembrane region" description="Helical" evidence="1">
    <location>
        <begin position="20"/>
        <end position="42"/>
    </location>
</feature>
<evidence type="ECO:0000256" key="1">
    <source>
        <dbReference type="SAM" id="Phobius"/>
    </source>
</evidence>
<protein>
    <submittedName>
        <fullName evidence="2">Uncharacterized protein</fullName>
    </submittedName>
</protein>
<proteinExistence type="predicted"/>
<keyword evidence="3" id="KW-1185">Reference proteome</keyword>
<keyword evidence="1" id="KW-0472">Membrane</keyword>
<gene>
    <name evidence="2" type="ORF">BZL35_00562</name>
</gene>
<dbReference type="EMBL" id="MUHY01000001">
    <property type="protein sequence ID" value="PSB92322.1"/>
    <property type="molecule type" value="Genomic_DNA"/>
</dbReference>
<evidence type="ECO:0000313" key="3">
    <source>
        <dbReference type="Proteomes" id="UP000242660"/>
    </source>
</evidence>
<dbReference type="Proteomes" id="UP000242660">
    <property type="component" value="Unassembled WGS sequence"/>
</dbReference>
<accession>A0ABX5FGL6</accession>
<sequence>MTVNAGFESASQNPAYRLALRILILIFVLILSWLPIGQIFIYPQYEA</sequence>
<comment type="caution">
    <text evidence="2">The sequence shown here is derived from an EMBL/GenBank/DDBJ whole genome shotgun (WGS) entry which is preliminary data.</text>
</comment>
<reference evidence="2 3" key="1">
    <citation type="journal article" date="2017" name="Front. Microbiol.">
        <title>Genome of Ca. Pandoraea novymonadis, an Endosymbiotic Bacterium of the Trypanosomatid Novymonas esmeraldas.</title>
        <authorList>
            <person name="Kostygov A.Y."/>
            <person name="Butenko A."/>
            <person name="Nenarokova A."/>
            <person name="Tashyreva D."/>
            <person name="Flegontov P."/>
            <person name="Lukes J."/>
            <person name="Yurchenko V."/>
        </authorList>
    </citation>
    <scope>NUCLEOTIDE SEQUENCE [LARGE SCALE GENOMIC DNA]</scope>
    <source>
        <strain evidence="2 3">E262</strain>
    </source>
</reference>
<organism evidence="2 3">
    <name type="scientific">Candidatus Pandoraea novymonadis</name>
    <dbReference type="NCBI Taxonomy" id="1808959"/>
    <lineage>
        <taxon>Bacteria</taxon>
        <taxon>Pseudomonadati</taxon>
        <taxon>Pseudomonadota</taxon>
        <taxon>Betaproteobacteria</taxon>
        <taxon>Burkholderiales</taxon>
        <taxon>Burkholderiaceae</taxon>
        <taxon>Pandoraea</taxon>
    </lineage>
</organism>
<keyword evidence="1" id="KW-0812">Transmembrane</keyword>